<evidence type="ECO:0000256" key="4">
    <source>
        <dbReference type="ARBA" id="ARBA00022475"/>
    </source>
</evidence>
<dbReference type="Proteomes" id="UP000023561">
    <property type="component" value="Unassembled WGS sequence"/>
</dbReference>
<feature type="transmembrane region" description="Helical" evidence="8">
    <location>
        <begin position="104"/>
        <end position="125"/>
    </location>
</feature>
<reference evidence="9 10" key="1">
    <citation type="submission" date="2014-04" db="EMBL/GenBank/DDBJ databases">
        <title>Whole genome shotgun sequence of Geobacillus caldoxylosilyticus NBRC 107762.</title>
        <authorList>
            <person name="Hosoyama A."/>
            <person name="Hosoyama Y."/>
            <person name="Katano-Makiyama Y."/>
            <person name="Tsuchikane K."/>
            <person name="Ohji S."/>
            <person name="Ichikawa N."/>
            <person name="Yamazoe A."/>
            <person name="Fujita N."/>
        </authorList>
    </citation>
    <scope>NUCLEOTIDE SEQUENCE [LARGE SCALE GENOMIC DNA]</scope>
    <source>
        <strain evidence="9 10">NBRC 107762</strain>
    </source>
</reference>
<dbReference type="GO" id="GO:0033214">
    <property type="term" value="P:siderophore-iron import into cell"/>
    <property type="evidence" value="ECO:0007669"/>
    <property type="project" value="TreeGrafter"/>
</dbReference>
<proteinExistence type="inferred from homology"/>
<dbReference type="GO" id="GO:0022857">
    <property type="term" value="F:transmembrane transporter activity"/>
    <property type="evidence" value="ECO:0007669"/>
    <property type="project" value="InterPro"/>
</dbReference>
<organism evidence="9 10">
    <name type="scientific">Parageobacillus caldoxylosilyticus NBRC 107762</name>
    <dbReference type="NCBI Taxonomy" id="1220594"/>
    <lineage>
        <taxon>Bacteria</taxon>
        <taxon>Bacillati</taxon>
        <taxon>Bacillota</taxon>
        <taxon>Bacilli</taxon>
        <taxon>Bacillales</taxon>
        <taxon>Anoxybacillaceae</taxon>
        <taxon>Saccharococcus</taxon>
    </lineage>
</organism>
<name>A0A023DHA0_9BACL</name>
<dbReference type="Pfam" id="PF01032">
    <property type="entry name" value="FecCD"/>
    <property type="match status" value="1"/>
</dbReference>
<evidence type="ECO:0000256" key="6">
    <source>
        <dbReference type="ARBA" id="ARBA00022989"/>
    </source>
</evidence>
<evidence type="ECO:0000256" key="1">
    <source>
        <dbReference type="ARBA" id="ARBA00004651"/>
    </source>
</evidence>
<feature type="transmembrane region" description="Helical" evidence="8">
    <location>
        <begin position="213"/>
        <end position="232"/>
    </location>
</feature>
<evidence type="ECO:0000256" key="5">
    <source>
        <dbReference type="ARBA" id="ARBA00022692"/>
    </source>
</evidence>
<comment type="caution">
    <text evidence="9">The sequence shown here is derived from an EMBL/GenBank/DDBJ whole genome shotgun (WGS) entry which is preliminary data.</text>
</comment>
<protein>
    <submittedName>
        <fullName evidence="9">Iron(3+)-hydroxamate import system permease protein FhuB</fullName>
    </submittedName>
</protein>
<dbReference type="PANTHER" id="PTHR30472">
    <property type="entry name" value="FERRIC ENTEROBACTIN TRANSPORT SYSTEM PERMEASE PROTEIN"/>
    <property type="match status" value="1"/>
</dbReference>
<evidence type="ECO:0000256" key="3">
    <source>
        <dbReference type="ARBA" id="ARBA00022448"/>
    </source>
</evidence>
<evidence type="ECO:0000313" key="10">
    <source>
        <dbReference type="Proteomes" id="UP000023561"/>
    </source>
</evidence>
<dbReference type="Gene3D" id="1.10.3470.10">
    <property type="entry name" value="ABC transporter involved in vitamin B12 uptake, BtuC"/>
    <property type="match status" value="1"/>
</dbReference>
<dbReference type="SUPFAM" id="SSF81345">
    <property type="entry name" value="ABC transporter involved in vitamin B12 uptake, BtuC"/>
    <property type="match status" value="1"/>
</dbReference>
<dbReference type="OrthoDB" id="9811721at2"/>
<accession>A0A023DHA0</accession>
<evidence type="ECO:0000256" key="2">
    <source>
        <dbReference type="ARBA" id="ARBA00007935"/>
    </source>
</evidence>
<sequence length="345" mass="36008">MKIGIREKDRKSPSRPWAAALVLVVGLSAILFSIAVSISVGAADIGLATVWNALFHYDARQTAHAVIRDLRLPRTLADVLVGAGFAVAGAIMQGMTRNPLADAGLLGLNAGSTLAVAVCFAFFSGLSYQALILWSFCGAAVAAALVYGVSALSRGGMTPIRLVLAGAAVSALFTSLSEGIAIHFQLSQELAFWFAGGVAGVKWSQLKLLAPWLVSALVFALLLGRSITLLSFGEEVAVGLGQKTKMVKLAGAIVVLVLAGGAVSAVGPIGFVGLIVPHLARFLVGVDYRYVIPCSAVLGGLLMIWADIGARMINPPYETPIGVLFALIGVPFFLYVSRKRKGEFA</sequence>
<feature type="transmembrane region" description="Helical" evidence="8">
    <location>
        <begin position="162"/>
        <end position="184"/>
    </location>
</feature>
<dbReference type="CDD" id="cd06550">
    <property type="entry name" value="TM_ABC_iron-siderophores_like"/>
    <property type="match status" value="1"/>
</dbReference>
<dbReference type="EMBL" id="BAWO01000047">
    <property type="protein sequence ID" value="GAJ40632.1"/>
    <property type="molecule type" value="Genomic_DNA"/>
</dbReference>
<dbReference type="FunFam" id="1.10.3470.10:FF:000001">
    <property type="entry name" value="Vitamin B12 ABC transporter permease BtuC"/>
    <property type="match status" value="1"/>
</dbReference>
<keyword evidence="7 8" id="KW-0472">Membrane</keyword>
<feature type="transmembrane region" description="Helical" evidence="8">
    <location>
        <begin position="21"/>
        <end position="54"/>
    </location>
</feature>
<keyword evidence="5 8" id="KW-0812">Transmembrane</keyword>
<dbReference type="GO" id="GO:0005886">
    <property type="term" value="C:plasma membrane"/>
    <property type="evidence" value="ECO:0007669"/>
    <property type="project" value="UniProtKB-SubCell"/>
</dbReference>
<comment type="similarity">
    <text evidence="2">Belongs to the binding-protein-dependent transport system permease family. FecCD subfamily.</text>
</comment>
<dbReference type="AlphaFoldDB" id="A0A023DHA0"/>
<feature type="transmembrane region" description="Helical" evidence="8">
    <location>
        <begin position="131"/>
        <end position="150"/>
    </location>
</feature>
<feature type="transmembrane region" description="Helical" evidence="8">
    <location>
        <begin position="252"/>
        <end position="276"/>
    </location>
</feature>
<dbReference type="InterPro" id="IPR037294">
    <property type="entry name" value="ABC_BtuC-like"/>
</dbReference>
<dbReference type="InterPro" id="IPR000522">
    <property type="entry name" value="ABC_transptr_permease_BtuC"/>
</dbReference>
<feature type="transmembrane region" description="Helical" evidence="8">
    <location>
        <begin position="320"/>
        <end position="337"/>
    </location>
</feature>
<feature type="transmembrane region" description="Helical" evidence="8">
    <location>
        <begin position="74"/>
        <end position="92"/>
    </location>
</feature>
<gene>
    <name evidence="9" type="primary">fhuB</name>
    <name evidence="9" type="ORF">GCA01S_047_00560</name>
</gene>
<keyword evidence="10" id="KW-1185">Reference proteome</keyword>
<keyword evidence="3" id="KW-0813">Transport</keyword>
<comment type="subcellular location">
    <subcellularLocation>
        <location evidence="1">Cell membrane</location>
        <topology evidence="1">Multi-pass membrane protein</topology>
    </subcellularLocation>
</comment>
<evidence type="ECO:0000256" key="8">
    <source>
        <dbReference type="SAM" id="Phobius"/>
    </source>
</evidence>
<keyword evidence="4" id="KW-1003">Cell membrane</keyword>
<keyword evidence="6 8" id="KW-1133">Transmembrane helix</keyword>
<evidence type="ECO:0000313" key="9">
    <source>
        <dbReference type="EMBL" id="GAJ40632.1"/>
    </source>
</evidence>
<evidence type="ECO:0000256" key="7">
    <source>
        <dbReference type="ARBA" id="ARBA00023136"/>
    </source>
</evidence>
<dbReference type="PANTHER" id="PTHR30472:SF58">
    <property type="entry name" value="IRON(3+)-HYDROXAMATE IMPORT SYSTEM PERMEASE PROTEIN FHUB"/>
    <property type="match status" value="1"/>
</dbReference>
<dbReference type="RefSeq" id="WP_042410497.1">
    <property type="nucleotide sequence ID" value="NZ_BAWO01000047.1"/>
</dbReference>